<protein>
    <recommendedName>
        <fullName evidence="7">Major intrinsic protein</fullName>
    </recommendedName>
</protein>
<dbReference type="InterPro" id="IPR023271">
    <property type="entry name" value="Aquaporin-like"/>
</dbReference>
<organism evidence="6">
    <name type="scientific">viral metagenome</name>
    <dbReference type="NCBI Taxonomy" id="1070528"/>
    <lineage>
        <taxon>unclassified sequences</taxon>
        <taxon>metagenomes</taxon>
        <taxon>organismal metagenomes</taxon>
    </lineage>
</organism>
<dbReference type="Gene3D" id="1.20.1080.10">
    <property type="entry name" value="Glycerol uptake facilitator protein"/>
    <property type="match status" value="1"/>
</dbReference>
<keyword evidence="4 5" id="KW-0472">Membrane</keyword>
<evidence type="ECO:0000256" key="2">
    <source>
        <dbReference type="ARBA" id="ARBA00022692"/>
    </source>
</evidence>
<reference evidence="6" key="1">
    <citation type="journal article" date="2020" name="Nature">
        <title>Giant virus diversity and host interactions through global metagenomics.</title>
        <authorList>
            <person name="Schulz F."/>
            <person name="Roux S."/>
            <person name="Paez-Espino D."/>
            <person name="Jungbluth S."/>
            <person name="Walsh D.A."/>
            <person name="Denef V.J."/>
            <person name="McMahon K.D."/>
            <person name="Konstantinidis K.T."/>
            <person name="Eloe-Fadrosh E.A."/>
            <person name="Kyrpides N.C."/>
            <person name="Woyke T."/>
        </authorList>
    </citation>
    <scope>NUCLEOTIDE SEQUENCE</scope>
    <source>
        <strain evidence="6">GVMAG-M-3300023184-161</strain>
    </source>
</reference>
<sequence length="91" mass="10212">MLFVECIVEFIGAVIIGIIGVFTENAFLAGTAIMFCSFIAFKSNLSKGSFNPTITLAMALTKKQSWRDVSFYILSQFIGAFAVWLLYIKYY</sequence>
<keyword evidence="3 5" id="KW-1133">Transmembrane helix</keyword>
<evidence type="ECO:0008006" key="7">
    <source>
        <dbReference type="Google" id="ProtNLM"/>
    </source>
</evidence>
<evidence type="ECO:0000256" key="3">
    <source>
        <dbReference type="ARBA" id="ARBA00022989"/>
    </source>
</evidence>
<proteinExistence type="predicted"/>
<dbReference type="SUPFAM" id="SSF81338">
    <property type="entry name" value="Aquaporin-like"/>
    <property type="match status" value="1"/>
</dbReference>
<evidence type="ECO:0000256" key="5">
    <source>
        <dbReference type="SAM" id="Phobius"/>
    </source>
</evidence>
<dbReference type="Pfam" id="PF00230">
    <property type="entry name" value="MIP"/>
    <property type="match status" value="1"/>
</dbReference>
<evidence type="ECO:0000313" key="6">
    <source>
        <dbReference type="EMBL" id="QHT82139.1"/>
    </source>
</evidence>
<evidence type="ECO:0000256" key="4">
    <source>
        <dbReference type="ARBA" id="ARBA00023136"/>
    </source>
</evidence>
<accession>A0A6C0HNS8</accession>
<dbReference type="EMBL" id="MN739997">
    <property type="protein sequence ID" value="QHT82139.1"/>
    <property type="molecule type" value="Genomic_DNA"/>
</dbReference>
<dbReference type="GO" id="GO:0015267">
    <property type="term" value="F:channel activity"/>
    <property type="evidence" value="ECO:0007669"/>
    <property type="project" value="InterPro"/>
</dbReference>
<evidence type="ECO:0000256" key="1">
    <source>
        <dbReference type="ARBA" id="ARBA00004141"/>
    </source>
</evidence>
<comment type="subcellular location">
    <subcellularLocation>
        <location evidence="1">Membrane</location>
        <topology evidence="1">Multi-pass membrane protein</topology>
    </subcellularLocation>
</comment>
<feature type="transmembrane region" description="Helical" evidence="5">
    <location>
        <begin position="69"/>
        <end position="88"/>
    </location>
</feature>
<feature type="transmembrane region" description="Helical" evidence="5">
    <location>
        <begin position="12"/>
        <end position="41"/>
    </location>
</feature>
<dbReference type="InterPro" id="IPR000425">
    <property type="entry name" value="MIP"/>
</dbReference>
<dbReference type="AlphaFoldDB" id="A0A6C0HNS8"/>
<keyword evidence="2 5" id="KW-0812">Transmembrane</keyword>
<name>A0A6C0HNS8_9ZZZZ</name>
<dbReference type="GO" id="GO:0016020">
    <property type="term" value="C:membrane"/>
    <property type="evidence" value="ECO:0007669"/>
    <property type="project" value="UniProtKB-SubCell"/>
</dbReference>